<keyword evidence="1" id="KW-0677">Repeat</keyword>
<dbReference type="Gene3D" id="1.20.5.190">
    <property type="match status" value="1"/>
</dbReference>
<dbReference type="InterPro" id="IPR000048">
    <property type="entry name" value="IQ_motif_EF-hand-BS"/>
</dbReference>
<dbReference type="SUPFAM" id="SSF52540">
    <property type="entry name" value="P-loop containing nucleoside triphosphate hydrolases"/>
    <property type="match status" value="1"/>
</dbReference>
<organism evidence="2 3">
    <name type="scientific">Drosophila simulans</name>
    <name type="common">Fruit fly</name>
    <dbReference type="NCBI Taxonomy" id="7240"/>
    <lineage>
        <taxon>Eukaryota</taxon>
        <taxon>Metazoa</taxon>
        <taxon>Ecdysozoa</taxon>
        <taxon>Arthropoda</taxon>
        <taxon>Hexapoda</taxon>
        <taxon>Insecta</taxon>
        <taxon>Pterygota</taxon>
        <taxon>Neoptera</taxon>
        <taxon>Endopterygota</taxon>
        <taxon>Diptera</taxon>
        <taxon>Brachycera</taxon>
        <taxon>Muscomorpha</taxon>
        <taxon>Ephydroidea</taxon>
        <taxon>Drosophilidae</taxon>
        <taxon>Drosophila</taxon>
        <taxon>Sophophora</taxon>
    </lineage>
</organism>
<dbReference type="PhylomeDB" id="B4Q6X0"/>
<sequence>MFLQCPSVVRGSKHFSQHMSDFSSGSHQNTDSFSDFWLESNTSQDSYFGQSSRLKLALLDYKQFNAARTIQSHVRGFLARRNRKRQIDAATTISKWWRGFWVRHSKFSFMQQLLQQRIIQYHHDMATKIQALFRGWMTRQYFQDFQGMKSLRIQYVEDMLSSLYRKVHTMRKEHMLPGIYALRESDLLSKIEDLSSTFGYRFHNGRVRAAIAMKRSFINDRRHEFRKGNTYSKVPYPGPYIENINDLEFTLPKRLTPRLQRTILVYDKAMRDKNVEKVYMNYSTKRRMSMHVMRENMRNRFCKDFVKRLAKRNKTRNAQDRNIKFYLDDLLTTADEYNCFCKPQCFAAQLSIKQRHKRIQIKGLNLNLNYGHIQDMCASDRDEDEPADDPIGQ</sequence>
<dbReference type="HOGENOM" id="CLU_059449_0_0_1"/>
<dbReference type="Proteomes" id="UP000000304">
    <property type="component" value="Chromosome 2L"/>
</dbReference>
<dbReference type="Pfam" id="PF00612">
    <property type="entry name" value="IQ"/>
    <property type="match status" value="3"/>
</dbReference>
<dbReference type="SMART" id="SM00015">
    <property type="entry name" value="IQ"/>
    <property type="match status" value="3"/>
</dbReference>
<evidence type="ECO:0000256" key="1">
    <source>
        <dbReference type="ARBA" id="ARBA00022737"/>
    </source>
</evidence>
<proteinExistence type="predicted"/>
<evidence type="ECO:0000313" key="3">
    <source>
        <dbReference type="Proteomes" id="UP000000304"/>
    </source>
</evidence>
<dbReference type="PROSITE" id="PS50096">
    <property type="entry name" value="IQ"/>
    <property type="match status" value="2"/>
</dbReference>
<dbReference type="CDD" id="cd23767">
    <property type="entry name" value="IQCD"/>
    <property type="match status" value="2"/>
</dbReference>
<dbReference type="PANTHER" id="PTHR22590:SF2">
    <property type="entry name" value="IQ DOMAIN-CONTAINING PROTEIN N"/>
    <property type="match status" value="1"/>
</dbReference>
<keyword evidence="3" id="KW-1185">Reference proteome</keyword>
<dbReference type="AlphaFoldDB" id="B4Q6X0"/>
<gene>
    <name evidence="2" type="primary">Dsim\GD24029</name>
    <name evidence="2" type="ORF">Dsim_GD24029</name>
</gene>
<dbReference type="OrthoDB" id="190375at2759"/>
<reference evidence="2 3" key="1">
    <citation type="journal article" date="2007" name="Nature">
        <title>Evolution of genes and genomes on the Drosophila phylogeny.</title>
        <authorList>
            <consortium name="Drosophila 12 Genomes Consortium"/>
            <person name="Clark A.G."/>
            <person name="Eisen M.B."/>
            <person name="Smith D.R."/>
            <person name="Bergman C.M."/>
            <person name="Oliver B."/>
            <person name="Markow T.A."/>
            <person name="Kaufman T.C."/>
            <person name="Kellis M."/>
            <person name="Gelbart W."/>
            <person name="Iyer V.N."/>
            <person name="Pollard D.A."/>
            <person name="Sackton T.B."/>
            <person name="Larracuente A.M."/>
            <person name="Singh N.D."/>
            <person name="Abad J.P."/>
            <person name="Abt D.N."/>
            <person name="Adryan B."/>
            <person name="Aguade M."/>
            <person name="Akashi H."/>
            <person name="Anderson W.W."/>
            <person name="Aquadro C.F."/>
            <person name="Ardell D.H."/>
            <person name="Arguello R."/>
            <person name="Artieri C.G."/>
            <person name="Barbash D.A."/>
            <person name="Barker D."/>
            <person name="Barsanti P."/>
            <person name="Batterham P."/>
            <person name="Batzoglou S."/>
            <person name="Begun D."/>
            <person name="Bhutkar A."/>
            <person name="Blanco E."/>
            <person name="Bosak S.A."/>
            <person name="Bradley R.K."/>
            <person name="Brand A.D."/>
            <person name="Brent M.R."/>
            <person name="Brooks A.N."/>
            <person name="Brown R.H."/>
            <person name="Butlin R.K."/>
            <person name="Caggese C."/>
            <person name="Calvi B.R."/>
            <person name="Bernardo de Carvalho A."/>
            <person name="Caspi A."/>
            <person name="Castrezana S."/>
            <person name="Celniker S.E."/>
            <person name="Chang J.L."/>
            <person name="Chapple C."/>
            <person name="Chatterji S."/>
            <person name="Chinwalla A."/>
            <person name="Civetta A."/>
            <person name="Clifton S.W."/>
            <person name="Comeron J.M."/>
            <person name="Costello J.C."/>
            <person name="Coyne J.A."/>
            <person name="Daub J."/>
            <person name="David R.G."/>
            <person name="Delcher A.L."/>
            <person name="Delehaunty K."/>
            <person name="Do C.B."/>
            <person name="Ebling H."/>
            <person name="Edwards K."/>
            <person name="Eickbush T."/>
            <person name="Evans J.D."/>
            <person name="Filipski A."/>
            <person name="Findeiss S."/>
            <person name="Freyhult E."/>
            <person name="Fulton L."/>
            <person name="Fulton R."/>
            <person name="Garcia A.C."/>
            <person name="Gardiner A."/>
            <person name="Garfield D.A."/>
            <person name="Garvin B.E."/>
            <person name="Gibson G."/>
            <person name="Gilbert D."/>
            <person name="Gnerre S."/>
            <person name="Godfrey J."/>
            <person name="Good R."/>
            <person name="Gotea V."/>
            <person name="Gravely B."/>
            <person name="Greenberg A.J."/>
            <person name="Griffiths-Jones S."/>
            <person name="Gross S."/>
            <person name="Guigo R."/>
            <person name="Gustafson E.A."/>
            <person name="Haerty W."/>
            <person name="Hahn M.W."/>
            <person name="Halligan D.L."/>
            <person name="Halpern A.L."/>
            <person name="Halter G.M."/>
            <person name="Han M.V."/>
            <person name="Heger A."/>
            <person name="Hillier L."/>
            <person name="Hinrichs A.S."/>
            <person name="Holmes I."/>
            <person name="Hoskins R.A."/>
            <person name="Hubisz M.J."/>
            <person name="Hultmark D."/>
            <person name="Huntley M.A."/>
            <person name="Jaffe D.B."/>
            <person name="Jagadeeshan S."/>
            <person name="Jeck W.R."/>
            <person name="Johnson J."/>
            <person name="Jones C.D."/>
            <person name="Jordan W.C."/>
            <person name="Karpen G.H."/>
            <person name="Kataoka E."/>
            <person name="Keightley P.D."/>
            <person name="Kheradpour P."/>
            <person name="Kirkness E.F."/>
            <person name="Koerich L.B."/>
            <person name="Kristiansen K."/>
            <person name="Kudrna D."/>
            <person name="Kulathinal R.J."/>
            <person name="Kumar S."/>
            <person name="Kwok R."/>
            <person name="Lander E."/>
            <person name="Langley C.H."/>
            <person name="Lapoint R."/>
            <person name="Lazzaro B.P."/>
            <person name="Lee S.J."/>
            <person name="Levesque L."/>
            <person name="Li R."/>
            <person name="Lin C.F."/>
            <person name="Lin M.F."/>
            <person name="Lindblad-Toh K."/>
            <person name="Llopart A."/>
            <person name="Long M."/>
            <person name="Low L."/>
            <person name="Lozovsky E."/>
            <person name="Lu J."/>
            <person name="Luo M."/>
            <person name="Machado C.A."/>
            <person name="Makalowski W."/>
            <person name="Marzo M."/>
            <person name="Matsuda M."/>
            <person name="Matzkin L."/>
            <person name="McAllister B."/>
            <person name="McBride C.S."/>
            <person name="McKernan B."/>
            <person name="McKernan K."/>
            <person name="Mendez-Lago M."/>
            <person name="Minx P."/>
            <person name="Mollenhauer M.U."/>
            <person name="Montooth K."/>
            <person name="Mount S.M."/>
            <person name="Mu X."/>
            <person name="Myers E."/>
            <person name="Negre B."/>
            <person name="Newfeld S."/>
            <person name="Nielsen R."/>
            <person name="Noor M.A."/>
            <person name="O'Grady P."/>
            <person name="Pachter L."/>
            <person name="Papaceit M."/>
            <person name="Parisi M.J."/>
            <person name="Parisi M."/>
            <person name="Parts L."/>
            <person name="Pedersen J.S."/>
            <person name="Pesole G."/>
            <person name="Phillippy A.M."/>
            <person name="Ponting C.P."/>
            <person name="Pop M."/>
            <person name="Porcelli D."/>
            <person name="Powell J.R."/>
            <person name="Prohaska S."/>
            <person name="Pruitt K."/>
            <person name="Puig M."/>
            <person name="Quesneville H."/>
            <person name="Ram K.R."/>
            <person name="Rand D."/>
            <person name="Rasmussen M.D."/>
            <person name="Reed L.K."/>
            <person name="Reenan R."/>
            <person name="Reily A."/>
            <person name="Remington K.A."/>
            <person name="Rieger T.T."/>
            <person name="Ritchie M.G."/>
            <person name="Robin C."/>
            <person name="Rogers Y.H."/>
            <person name="Rohde C."/>
            <person name="Rozas J."/>
            <person name="Rubenfield M.J."/>
            <person name="Ruiz A."/>
            <person name="Russo S."/>
            <person name="Salzberg S.L."/>
            <person name="Sanchez-Gracia A."/>
            <person name="Saranga D.J."/>
            <person name="Sato H."/>
            <person name="Schaeffer S.W."/>
            <person name="Schatz M.C."/>
            <person name="Schlenke T."/>
            <person name="Schwartz R."/>
            <person name="Segarra C."/>
            <person name="Singh R.S."/>
            <person name="Sirot L."/>
            <person name="Sirota M."/>
            <person name="Sisneros N.B."/>
            <person name="Smith C.D."/>
            <person name="Smith T.F."/>
            <person name="Spieth J."/>
            <person name="Stage D.E."/>
            <person name="Stark A."/>
            <person name="Stephan W."/>
            <person name="Strausberg R.L."/>
            <person name="Strempel S."/>
            <person name="Sturgill D."/>
            <person name="Sutton G."/>
            <person name="Sutton G.G."/>
            <person name="Tao W."/>
            <person name="Teichmann S."/>
            <person name="Tobari Y.N."/>
            <person name="Tomimura Y."/>
            <person name="Tsolas J.M."/>
            <person name="Valente V.L."/>
            <person name="Venter E."/>
            <person name="Venter J.C."/>
            <person name="Vicario S."/>
            <person name="Vieira F.G."/>
            <person name="Vilella A.J."/>
            <person name="Villasante A."/>
            <person name="Walenz B."/>
            <person name="Wang J."/>
            <person name="Wasserman M."/>
            <person name="Watts T."/>
            <person name="Wilson D."/>
            <person name="Wilson R.K."/>
            <person name="Wing R.A."/>
            <person name="Wolfner M.F."/>
            <person name="Wong A."/>
            <person name="Wong G.K."/>
            <person name="Wu C.I."/>
            <person name="Wu G."/>
            <person name="Yamamoto D."/>
            <person name="Yang H.P."/>
            <person name="Yang S.P."/>
            <person name="Yorke J.A."/>
            <person name="Yoshida K."/>
            <person name="Zdobnov E."/>
            <person name="Zhang P."/>
            <person name="Zhang Y."/>
            <person name="Zimin A.V."/>
            <person name="Baldwin J."/>
            <person name="Abdouelleil A."/>
            <person name="Abdulkadir J."/>
            <person name="Abebe A."/>
            <person name="Abera B."/>
            <person name="Abreu J."/>
            <person name="Acer S.C."/>
            <person name="Aftuck L."/>
            <person name="Alexander A."/>
            <person name="An P."/>
            <person name="Anderson E."/>
            <person name="Anderson S."/>
            <person name="Arachi H."/>
            <person name="Azer M."/>
            <person name="Bachantsang P."/>
            <person name="Barry A."/>
            <person name="Bayul T."/>
            <person name="Berlin A."/>
            <person name="Bessette D."/>
            <person name="Bloom T."/>
            <person name="Blye J."/>
            <person name="Boguslavskiy L."/>
            <person name="Bonnet C."/>
            <person name="Boukhgalter B."/>
            <person name="Bourzgui I."/>
            <person name="Brown A."/>
            <person name="Cahill P."/>
            <person name="Channer S."/>
            <person name="Cheshatsang Y."/>
            <person name="Chuda L."/>
            <person name="Citroen M."/>
            <person name="Collymore A."/>
            <person name="Cooke P."/>
            <person name="Costello M."/>
            <person name="D'Aco K."/>
            <person name="Daza R."/>
            <person name="De Haan G."/>
            <person name="DeGray S."/>
            <person name="DeMaso C."/>
            <person name="Dhargay N."/>
            <person name="Dooley K."/>
            <person name="Dooley E."/>
            <person name="Doricent M."/>
            <person name="Dorje P."/>
            <person name="Dorjee K."/>
            <person name="Dupes A."/>
            <person name="Elong R."/>
            <person name="Falk J."/>
            <person name="Farina A."/>
            <person name="Faro S."/>
            <person name="Ferguson D."/>
            <person name="Fisher S."/>
            <person name="Foley C.D."/>
            <person name="Franke A."/>
            <person name="Friedrich D."/>
            <person name="Gadbois L."/>
            <person name="Gearin G."/>
            <person name="Gearin C.R."/>
            <person name="Giannoukos G."/>
            <person name="Goode T."/>
            <person name="Graham J."/>
            <person name="Grandbois E."/>
            <person name="Grewal S."/>
            <person name="Gyaltsen K."/>
            <person name="Hafez N."/>
            <person name="Hagos B."/>
            <person name="Hall J."/>
            <person name="Henson C."/>
            <person name="Hollinger A."/>
            <person name="Honan T."/>
            <person name="Huard M.D."/>
            <person name="Hughes L."/>
            <person name="Hurhula B."/>
            <person name="Husby M.E."/>
            <person name="Kamat A."/>
            <person name="Kanga B."/>
            <person name="Kashin S."/>
            <person name="Khazanovich D."/>
            <person name="Kisner P."/>
            <person name="Lance K."/>
            <person name="Lara M."/>
            <person name="Lee W."/>
            <person name="Lennon N."/>
            <person name="Letendre F."/>
            <person name="LeVine R."/>
            <person name="Lipovsky A."/>
            <person name="Liu X."/>
            <person name="Liu J."/>
            <person name="Liu S."/>
            <person name="Lokyitsang T."/>
            <person name="Lokyitsang Y."/>
            <person name="Lubonja R."/>
            <person name="Lui A."/>
            <person name="MacDonald P."/>
            <person name="Magnisalis V."/>
            <person name="Maru K."/>
            <person name="Matthews C."/>
            <person name="McCusker W."/>
            <person name="McDonough S."/>
            <person name="Mehta T."/>
            <person name="Meldrim J."/>
            <person name="Meneus L."/>
            <person name="Mihai O."/>
            <person name="Mihalev A."/>
            <person name="Mihova T."/>
            <person name="Mittelman R."/>
            <person name="Mlenga V."/>
            <person name="Montmayeur A."/>
            <person name="Mulrain L."/>
            <person name="Navidi A."/>
            <person name="Naylor J."/>
            <person name="Negash T."/>
            <person name="Nguyen T."/>
            <person name="Nguyen N."/>
            <person name="Nicol R."/>
            <person name="Norbu C."/>
            <person name="Norbu N."/>
            <person name="Novod N."/>
            <person name="O'Neill B."/>
            <person name="Osman S."/>
            <person name="Markiewicz E."/>
            <person name="Oyono O.L."/>
            <person name="Patti C."/>
            <person name="Phunkhang P."/>
            <person name="Pierre F."/>
            <person name="Priest M."/>
            <person name="Raghuraman S."/>
            <person name="Rege F."/>
            <person name="Reyes R."/>
            <person name="Rise C."/>
            <person name="Rogov P."/>
            <person name="Ross K."/>
            <person name="Ryan E."/>
            <person name="Settipalli S."/>
            <person name="Shea T."/>
            <person name="Sherpa N."/>
            <person name="Shi L."/>
            <person name="Shih D."/>
            <person name="Sparrow T."/>
            <person name="Spaulding J."/>
            <person name="Stalker J."/>
            <person name="Stange-Thomann N."/>
            <person name="Stavropoulos S."/>
            <person name="Stone C."/>
            <person name="Strader C."/>
            <person name="Tesfaye S."/>
            <person name="Thomson T."/>
            <person name="Thoulutsang Y."/>
            <person name="Thoulutsang D."/>
            <person name="Topham K."/>
            <person name="Topping I."/>
            <person name="Tsamla T."/>
            <person name="Vassiliev H."/>
            <person name="Vo A."/>
            <person name="Wangchuk T."/>
            <person name="Wangdi T."/>
            <person name="Weiand M."/>
            <person name="Wilkinson J."/>
            <person name="Wilson A."/>
            <person name="Yadav S."/>
            <person name="Young G."/>
            <person name="Yu Q."/>
            <person name="Zembek L."/>
            <person name="Zhong D."/>
            <person name="Zimmer A."/>
            <person name="Zwirko Z."/>
            <person name="Jaffe D.B."/>
            <person name="Alvarez P."/>
            <person name="Brockman W."/>
            <person name="Butler J."/>
            <person name="Chin C."/>
            <person name="Gnerre S."/>
            <person name="Grabherr M."/>
            <person name="Kleber M."/>
            <person name="Mauceli E."/>
            <person name="MacCallum I."/>
        </authorList>
    </citation>
    <scope>NUCLEOTIDE SEQUENCE [LARGE SCALE GENOMIC DNA]</scope>
    <source>
        <strain evidence="3">white501</strain>
    </source>
</reference>
<dbReference type="EMBL" id="CM000361">
    <property type="protein sequence ID" value="EDX05178.1"/>
    <property type="molecule type" value="Genomic_DNA"/>
</dbReference>
<dbReference type="OMA" id="TTISRWW"/>
<name>B4Q6X0_DROSI</name>
<dbReference type="PANTHER" id="PTHR22590">
    <property type="entry name" value="MYOSIN MOTOR DOMAIN-CONTAINING PROTEIN"/>
    <property type="match status" value="1"/>
</dbReference>
<dbReference type="InterPro" id="IPR052318">
    <property type="entry name" value="CellDiv_DevSignal_Domain"/>
</dbReference>
<dbReference type="InterPro" id="IPR027417">
    <property type="entry name" value="P-loop_NTPase"/>
</dbReference>
<dbReference type="STRING" id="7240.B4Q6X0"/>
<accession>B4Q6X0</accession>
<evidence type="ECO:0000313" key="2">
    <source>
        <dbReference type="EMBL" id="EDX05178.1"/>
    </source>
</evidence>
<protein>
    <submittedName>
        <fullName evidence="2">GD24029</fullName>
    </submittedName>
</protein>